<sequence>MGIIRKAISGSLAAISGGASLGLVQFRSDTERGTRETKKLRKALTDSGQSGGVLNQSPPTSRHAPALFVPGTTASAITRSNSVNAQPLDLSVGWKTDPTDEGLERFWTGSAWTELQRDSGGTPL</sequence>
<name>A0A6J7QZZ8_9ZZZZ</name>
<evidence type="ECO:0000256" key="1">
    <source>
        <dbReference type="SAM" id="MobiDB-lite"/>
    </source>
</evidence>
<reference evidence="2" key="1">
    <citation type="submission" date="2020-05" db="EMBL/GenBank/DDBJ databases">
        <authorList>
            <person name="Chiriac C."/>
            <person name="Salcher M."/>
            <person name="Ghai R."/>
            <person name="Kavagutti S V."/>
        </authorList>
    </citation>
    <scope>NUCLEOTIDE SEQUENCE</scope>
</reference>
<proteinExistence type="predicted"/>
<feature type="compositionally biased region" description="Polar residues" evidence="1">
    <location>
        <begin position="46"/>
        <end position="60"/>
    </location>
</feature>
<protein>
    <submittedName>
        <fullName evidence="2">Unannotated protein</fullName>
    </submittedName>
</protein>
<gene>
    <name evidence="2" type="ORF">UFOPK4134_00300</name>
</gene>
<feature type="region of interest" description="Disordered" evidence="1">
    <location>
        <begin position="28"/>
        <end position="65"/>
    </location>
</feature>
<evidence type="ECO:0000313" key="2">
    <source>
        <dbReference type="EMBL" id="CAB5021393.1"/>
    </source>
</evidence>
<organism evidence="2">
    <name type="scientific">freshwater metagenome</name>
    <dbReference type="NCBI Taxonomy" id="449393"/>
    <lineage>
        <taxon>unclassified sequences</taxon>
        <taxon>metagenomes</taxon>
        <taxon>ecological metagenomes</taxon>
    </lineage>
</organism>
<dbReference type="AlphaFoldDB" id="A0A6J7QZZ8"/>
<feature type="compositionally biased region" description="Basic and acidic residues" evidence="1">
    <location>
        <begin position="28"/>
        <end position="37"/>
    </location>
</feature>
<dbReference type="EMBL" id="CAFBPS010000010">
    <property type="protein sequence ID" value="CAB5021393.1"/>
    <property type="molecule type" value="Genomic_DNA"/>
</dbReference>
<accession>A0A6J7QZZ8</accession>